<dbReference type="EMBL" id="LAZR01001279">
    <property type="protein sequence ID" value="KKN47394.1"/>
    <property type="molecule type" value="Genomic_DNA"/>
</dbReference>
<name>A0A0F9QY24_9ZZZZ</name>
<reference evidence="1" key="1">
    <citation type="journal article" date="2015" name="Nature">
        <title>Complex archaea that bridge the gap between prokaryotes and eukaryotes.</title>
        <authorList>
            <person name="Spang A."/>
            <person name="Saw J.H."/>
            <person name="Jorgensen S.L."/>
            <person name="Zaremba-Niedzwiedzka K."/>
            <person name="Martijn J."/>
            <person name="Lind A.E."/>
            <person name="van Eijk R."/>
            <person name="Schleper C."/>
            <person name="Guy L."/>
            <person name="Ettema T.J."/>
        </authorList>
    </citation>
    <scope>NUCLEOTIDE SEQUENCE</scope>
</reference>
<dbReference type="AlphaFoldDB" id="A0A0F9QY24"/>
<protein>
    <submittedName>
        <fullName evidence="1">Uncharacterized protein</fullName>
    </submittedName>
</protein>
<comment type="caution">
    <text evidence="1">The sequence shown here is derived from an EMBL/GenBank/DDBJ whole genome shotgun (WGS) entry which is preliminary data.</text>
</comment>
<evidence type="ECO:0000313" key="1">
    <source>
        <dbReference type="EMBL" id="KKN47394.1"/>
    </source>
</evidence>
<proteinExistence type="predicted"/>
<organism evidence="1">
    <name type="scientific">marine sediment metagenome</name>
    <dbReference type="NCBI Taxonomy" id="412755"/>
    <lineage>
        <taxon>unclassified sequences</taxon>
        <taxon>metagenomes</taxon>
        <taxon>ecological metagenomes</taxon>
    </lineage>
</organism>
<gene>
    <name evidence="1" type="ORF">LCGC14_0663500</name>
</gene>
<accession>A0A0F9QY24</accession>
<sequence>MPFSKEDVTSLAFKIYKEKENVEKSIWRLAELCVTINSNIKNGYDIKPLETDNLILLIREDVNGGLIEPSEEEVKEVADIISYENPSKSQLDWYIAEKQLLLEEIKNIIAKNR</sequence>